<evidence type="ECO:0000256" key="2">
    <source>
        <dbReference type="ARBA" id="ARBA00022729"/>
    </source>
</evidence>
<dbReference type="AlphaFoldDB" id="A0A6P8QPD0"/>
<feature type="chain" id="PRO_5028178251" evidence="7">
    <location>
        <begin position="19"/>
        <end position="567"/>
    </location>
</feature>
<dbReference type="SUPFAM" id="SSF50494">
    <property type="entry name" value="Trypsin-like serine proteases"/>
    <property type="match status" value="2"/>
</dbReference>
<dbReference type="GeneID" id="117360523"/>
<dbReference type="GO" id="GO:0005886">
    <property type="term" value="C:plasma membrane"/>
    <property type="evidence" value="ECO:0007669"/>
    <property type="project" value="TreeGrafter"/>
</dbReference>
<dbReference type="FunFam" id="2.40.10.10:FF:000024">
    <property type="entry name" value="Serine protease 53"/>
    <property type="match status" value="1"/>
</dbReference>
<feature type="domain" description="Peptidase S1" evidence="8">
    <location>
        <begin position="316"/>
        <end position="545"/>
    </location>
</feature>
<dbReference type="SMART" id="SM00020">
    <property type="entry name" value="Tryp_SPc"/>
    <property type="match status" value="2"/>
</dbReference>
<name>A0A6P8QPD0_GEOSA</name>
<evidence type="ECO:0000256" key="6">
    <source>
        <dbReference type="RuleBase" id="RU363034"/>
    </source>
</evidence>
<dbReference type="FunCoup" id="A0A6P8QPD0">
    <property type="interactions" value="5"/>
</dbReference>
<dbReference type="CDD" id="cd00190">
    <property type="entry name" value="Tryp_SPc"/>
    <property type="match status" value="2"/>
</dbReference>
<dbReference type="InterPro" id="IPR043504">
    <property type="entry name" value="Peptidase_S1_PA_chymotrypsin"/>
</dbReference>
<evidence type="ECO:0000313" key="10">
    <source>
        <dbReference type="RefSeq" id="XP_033800292.1"/>
    </source>
</evidence>
<keyword evidence="9" id="KW-1185">Reference proteome</keyword>
<dbReference type="KEGG" id="gsh:117360523"/>
<dbReference type="FunFam" id="2.40.10.10:FF:000060">
    <property type="entry name" value="Acrosin"/>
    <property type="match status" value="1"/>
</dbReference>
<feature type="signal peptide" evidence="7">
    <location>
        <begin position="1"/>
        <end position="18"/>
    </location>
</feature>
<accession>A0A6P8QPD0</accession>
<dbReference type="PANTHER" id="PTHR24253">
    <property type="entry name" value="TRANSMEMBRANE PROTEASE SERINE"/>
    <property type="match status" value="1"/>
</dbReference>
<evidence type="ECO:0000313" key="9">
    <source>
        <dbReference type="Proteomes" id="UP000515159"/>
    </source>
</evidence>
<sequence length="567" mass="62476">MKELQVYLLLLIAGLDHGATEMVCGRQQRSNRIYGGDNVMPGEAPWHVTLCFQKKPICGGSLISNIYVLTAAHCFDGNATMKDPALWTAHMGFTELDQNPQPPAIKRDLSQIIIHKKYTNFINGDDMALLKLLVPVQFSRAIQPICLPYSEHRFRLRSQCWATGLKNEEEGASPSSSSRFLQKVDLTLIGRKTCNCIYNSYEQAELASPAQWGVICGNNMDGTKGPCWGDSGGPVVCNEAGIWFQAGLISFSIDCHLPNSPVLLTNVTSYAEWIHAQVDSEVSFAQQTEQVPEMVDDGKCDDLISVKNPGCGIPKISNPKSGFQLEKWPWQVSLNFDNTHTCGGALISERWIITAANCFVGENASDNPPDWTVRLENGSSSEGMKVQKIILHGAYITKAEGFDIAMVQLSNPVTFSDYIQPICLPFHDHRFQYGTKCWVTGRKTGEPGTLYEVEVDLIGPQKCNCTYHTSSMNEDISISSQLVCAANGSEGSTCEMEPGNPLVCNENGTWFLAGISSFGDICKFGSLGIYSSVKEFEKWISDNTFELYYAKQATTVPDSVDDGQCSY</sequence>
<dbReference type="PROSITE" id="PS00134">
    <property type="entry name" value="TRYPSIN_HIS"/>
    <property type="match status" value="1"/>
</dbReference>
<dbReference type="RefSeq" id="XP_033800292.1">
    <property type="nucleotide sequence ID" value="XM_033944401.1"/>
</dbReference>
<keyword evidence="4 6" id="KW-0720">Serine protease</keyword>
<dbReference type="InterPro" id="IPR001254">
    <property type="entry name" value="Trypsin_dom"/>
</dbReference>
<dbReference type="GO" id="GO:0004252">
    <property type="term" value="F:serine-type endopeptidase activity"/>
    <property type="evidence" value="ECO:0007669"/>
    <property type="project" value="InterPro"/>
</dbReference>
<proteinExistence type="predicted"/>
<dbReference type="InterPro" id="IPR001314">
    <property type="entry name" value="Peptidase_S1A"/>
</dbReference>
<evidence type="ECO:0000259" key="8">
    <source>
        <dbReference type="PROSITE" id="PS50240"/>
    </source>
</evidence>
<evidence type="ECO:0000256" key="5">
    <source>
        <dbReference type="ARBA" id="ARBA00023157"/>
    </source>
</evidence>
<dbReference type="Proteomes" id="UP000515159">
    <property type="component" value="Chromosome 5"/>
</dbReference>
<dbReference type="PANTHER" id="PTHR24253:SF62">
    <property type="entry name" value="TRANSMEMBRANE PROTEASE SERINE 6"/>
    <property type="match status" value="1"/>
</dbReference>
<dbReference type="Pfam" id="PF00089">
    <property type="entry name" value="Trypsin"/>
    <property type="match status" value="2"/>
</dbReference>
<feature type="domain" description="Peptidase S1" evidence="8">
    <location>
        <begin position="33"/>
        <end position="279"/>
    </location>
</feature>
<protein>
    <submittedName>
        <fullName evidence="10">Serine protease 53-like</fullName>
    </submittedName>
</protein>
<dbReference type="PROSITE" id="PS00135">
    <property type="entry name" value="TRYPSIN_SER"/>
    <property type="match status" value="1"/>
</dbReference>
<dbReference type="InterPro" id="IPR009003">
    <property type="entry name" value="Peptidase_S1_PA"/>
</dbReference>
<dbReference type="InterPro" id="IPR018114">
    <property type="entry name" value="TRYPSIN_HIS"/>
</dbReference>
<dbReference type="InterPro" id="IPR033116">
    <property type="entry name" value="TRYPSIN_SER"/>
</dbReference>
<dbReference type="GO" id="GO:0006508">
    <property type="term" value="P:proteolysis"/>
    <property type="evidence" value="ECO:0007669"/>
    <property type="project" value="UniProtKB-KW"/>
</dbReference>
<dbReference type="OrthoDB" id="9006044at2759"/>
<gene>
    <name evidence="10" type="primary">LOC117360523</name>
</gene>
<dbReference type="PRINTS" id="PR00722">
    <property type="entry name" value="CHYMOTRYPSIN"/>
</dbReference>
<dbReference type="InParanoid" id="A0A6P8QPD0"/>
<organism evidence="9 10">
    <name type="scientific">Geotrypetes seraphini</name>
    <name type="common">Gaboon caecilian</name>
    <name type="synonym">Caecilia seraphini</name>
    <dbReference type="NCBI Taxonomy" id="260995"/>
    <lineage>
        <taxon>Eukaryota</taxon>
        <taxon>Metazoa</taxon>
        <taxon>Chordata</taxon>
        <taxon>Craniata</taxon>
        <taxon>Vertebrata</taxon>
        <taxon>Euteleostomi</taxon>
        <taxon>Amphibia</taxon>
        <taxon>Gymnophiona</taxon>
        <taxon>Geotrypetes</taxon>
    </lineage>
</organism>
<keyword evidence="1 6" id="KW-0645">Protease</keyword>
<keyword evidence="3 6" id="KW-0378">Hydrolase</keyword>
<evidence type="ECO:0000256" key="1">
    <source>
        <dbReference type="ARBA" id="ARBA00022670"/>
    </source>
</evidence>
<evidence type="ECO:0000256" key="3">
    <source>
        <dbReference type="ARBA" id="ARBA00022801"/>
    </source>
</evidence>
<evidence type="ECO:0000256" key="4">
    <source>
        <dbReference type="ARBA" id="ARBA00022825"/>
    </source>
</evidence>
<keyword evidence="5" id="KW-1015">Disulfide bond</keyword>
<dbReference type="PROSITE" id="PS50240">
    <property type="entry name" value="TRYPSIN_DOM"/>
    <property type="match status" value="2"/>
</dbReference>
<evidence type="ECO:0000256" key="7">
    <source>
        <dbReference type="SAM" id="SignalP"/>
    </source>
</evidence>
<reference evidence="10" key="1">
    <citation type="submission" date="2025-08" db="UniProtKB">
        <authorList>
            <consortium name="RefSeq"/>
        </authorList>
    </citation>
    <scope>IDENTIFICATION</scope>
</reference>
<keyword evidence="2 7" id="KW-0732">Signal</keyword>
<dbReference type="Gene3D" id="2.40.10.10">
    <property type="entry name" value="Trypsin-like serine proteases"/>
    <property type="match status" value="2"/>
</dbReference>